<reference evidence="1" key="1">
    <citation type="submission" date="2022-06" db="EMBL/GenBank/DDBJ databases">
        <authorList>
            <consortium name="SYNGENTA / RWTH Aachen University"/>
        </authorList>
    </citation>
    <scope>NUCLEOTIDE SEQUENCE</scope>
</reference>
<comment type="caution">
    <text evidence="1">The sequence shown here is derived from an EMBL/GenBank/DDBJ whole genome shotgun (WGS) entry which is preliminary data.</text>
</comment>
<sequence length="365" mass="40983">MMKGKEGAINASRVGAGWDGWWLMVGTGWDGRLIKLLTGKWVRIKKQELKCITGSRGDLWSEDYTEEEQTDRLDYDLRGWEPGEVALVSTLDGQVNMTCPAGKLYGHTATAKIIAGPAKANWSTDKKAMGRKEAGGRPRVDRGMEKEVRRGMDFPYREIEKEISVGLVKRLDRRRTDIGYISKAVIERPSDRTVGSKRLGVGPARLWHWAVEVGRRAGQRHTVVRSSYQFRVGTKVNSTSGAGGLGLGCPRIKKKVEQFIERYEDAGNNKDAEGEDLARQIINFVTDIEDAMDIEDLHKFCDLERLVESGFQEYWSKFEQTWFGLSMLGIAPGEEVTKDLLHRGLQVDLADLVVHRLGGAVWNSL</sequence>
<evidence type="ECO:0000313" key="1">
    <source>
        <dbReference type="EMBL" id="CAH7684109.1"/>
    </source>
</evidence>
<proteinExistence type="predicted"/>
<dbReference type="EMBL" id="CALTRL010005188">
    <property type="protein sequence ID" value="CAH7684109.1"/>
    <property type="molecule type" value="Genomic_DNA"/>
</dbReference>
<accession>A0AAV0BA64</accession>
<name>A0AAV0BA64_PHAPC</name>
<protein>
    <submittedName>
        <fullName evidence="1">Uncharacterized protein</fullName>
    </submittedName>
</protein>
<dbReference type="Proteomes" id="UP001153365">
    <property type="component" value="Unassembled WGS sequence"/>
</dbReference>
<organism evidence="1 2">
    <name type="scientific">Phakopsora pachyrhizi</name>
    <name type="common">Asian soybean rust disease fungus</name>
    <dbReference type="NCBI Taxonomy" id="170000"/>
    <lineage>
        <taxon>Eukaryota</taxon>
        <taxon>Fungi</taxon>
        <taxon>Dikarya</taxon>
        <taxon>Basidiomycota</taxon>
        <taxon>Pucciniomycotina</taxon>
        <taxon>Pucciniomycetes</taxon>
        <taxon>Pucciniales</taxon>
        <taxon>Phakopsoraceae</taxon>
        <taxon>Phakopsora</taxon>
    </lineage>
</organism>
<keyword evidence="2" id="KW-1185">Reference proteome</keyword>
<evidence type="ECO:0000313" key="2">
    <source>
        <dbReference type="Proteomes" id="UP001153365"/>
    </source>
</evidence>
<gene>
    <name evidence="1" type="ORF">PPACK8108_LOCUS18108</name>
</gene>
<dbReference type="AlphaFoldDB" id="A0AAV0BA64"/>